<dbReference type="AlphaFoldDB" id="A0AAV4VIP6"/>
<keyword evidence="8 12" id="KW-0406">Ion transport</keyword>
<evidence type="ECO:0000256" key="2">
    <source>
        <dbReference type="ARBA" id="ARBA00007193"/>
    </source>
</evidence>
<evidence type="ECO:0000256" key="9">
    <source>
        <dbReference type="ARBA" id="ARBA00023136"/>
    </source>
</evidence>
<keyword evidence="3 12" id="KW-0813">Transport</keyword>
<keyword evidence="7" id="KW-0915">Sodium</keyword>
<keyword evidence="6 13" id="KW-1133">Transmembrane helix</keyword>
<reference evidence="14 15" key="1">
    <citation type="submission" date="2021-06" db="EMBL/GenBank/DDBJ databases">
        <title>Caerostris darwini draft genome.</title>
        <authorList>
            <person name="Kono N."/>
            <person name="Arakawa K."/>
        </authorList>
    </citation>
    <scope>NUCLEOTIDE SEQUENCE [LARGE SCALE GENOMIC DNA]</scope>
</reference>
<organism evidence="14 15">
    <name type="scientific">Caerostris darwini</name>
    <dbReference type="NCBI Taxonomy" id="1538125"/>
    <lineage>
        <taxon>Eukaryota</taxon>
        <taxon>Metazoa</taxon>
        <taxon>Ecdysozoa</taxon>
        <taxon>Arthropoda</taxon>
        <taxon>Chelicerata</taxon>
        <taxon>Arachnida</taxon>
        <taxon>Araneae</taxon>
        <taxon>Araneomorphae</taxon>
        <taxon>Entelegynae</taxon>
        <taxon>Araneoidea</taxon>
        <taxon>Araneidae</taxon>
        <taxon>Caerostris</taxon>
    </lineage>
</organism>
<keyword evidence="9 13" id="KW-0472">Membrane</keyword>
<dbReference type="GO" id="GO:0015280">
    <property type="term" value="F:ligand-gated sodium channel activity"/>
    <property type="evidence" value="ECO:0007669"/>
    <property type="project" value="TreeGrafter"/>
</dbReference>
<comment type="subcellular location">
    <subcellularLocation>
        <location evidence="1">Membrane</location>
        <topology evidence="1">Multi-pass membrane protein</topology>
    </subcellularLocation>
</comment>
<dbReference type="PANTHER" id="PTHR11690">
    <property type="entry name" value="AMILORIDE-SENSITIVE SODIUM CHANNEL-RELATED"/>
    <property type="match status" value="1"/>
</dbReference>
<evidence type="ECO:0000256" key="6">
    <source>
        <dbReference type="ARBA" id="ARBA00022989"/>
    </source>
</evidence>
<name>A0AAV4VIP6_9ARAC</name>
<evidence type="ECO:0000256" key="4">
    <source>
        <dbReference type="ARBA" id="ARBA00022461"/>
    </source>
</evidence>
<dbReference type="Pfam" id="PF00858">
    <property type="entry name" value="ASC"/>
    <property type="match status" value="3"/>
</dbReference>
<evidence type="ECO:0000256" key="1">
    <source>
        <dbReference type="ARBA" id="ARBA00004141"/>
    </source>
</evidence>
<dbReference type="InterPro" id="IPR001873">
    <property type="entry name" value="ENaC"/>
</dbReference>
<accession>A0AAV4VIP6</accession>
<keyword evidence="5 12" id="KW-0812">Transmembrane</keyword>
<comment type="caution">
    <text evidence="14">The sequence shown here is derived from an EMBL/GenBank/DDBJ whole genome shotgun (WGS) entry which is preliminary data.</text>
</comment>
<dbReference type="Gene3D" id="2.60.470.10">
    <property type="entry name" value="Acid-sensing ion channels like domains"/>
    <property type="match status" value="2"/>
</dbReference>
<protein>
    <submittedName>
        <fullName evidence="14">Acid-sensing ion channel 4</fullName>
    </submittedName>
</protein>
<evidence type="ECO:0000256" key="7">
    <source>
        <dbReference type="ARBA" id="ARBA00023053"/>
    </source>
</evidence>
<keyword evidence="4 12" id="KW-0894">Sodium channel</keyword>
<evidence type="ECO:0000256" key="13">
    <source>
        <dbReference type="SAM" id="Phobius"/>
    </source>
</evidence>
<evidence type="ECO:0000256" key="8">
    <source>
        <dbReference type="ARBA" id="ARBA00023065"/>
    </source>
</evidence>
<dbReference type="PANTHER" id="PTHR11690:SF248">
    <property type="entry name" value="PICKPOCKET 17, ISOFORM A"/>
    <property type="match status" value="1"/>
</dbReference>
<keyword evidence="11 12" id="KW-0407">Ion channel</keyword>
<sequence>MSSNKTNRSGSAQNDSFKMLCRNFAMQSSAHGLRRAAAARSLYTRIFWISVFILALICCTFHCSFLVKNFLSYPRMTITEEIHADEISFPSITVCNLNIFKKSYIDKQFEMLRQMTQTHQPNHSMNPYEIDPTAFCYKSIDEFLYRSKTVDLSDIWMSFTVTKDSLLKFGHQEDDLIIHCTYNARNCFNRTHSIVDVNAYPSPRYGLCHTISVNQESLQNVTTPGLALGLRLTLNIQREEYLNLLSPEYGARLLVHPAGTYPTLQRGGVVLQPGTKTYASVRMVSLRLTLNIQREEYLNLLSPEYGARLLVHPAGTYPTLQRGGVVLQPGTKTYASVRMVSLRLTLNIQREEYLNLLSPEYGARLLVHPAGTYPTLQRGGVVLQPGTKTYASVRMRKIDRLPWPYGECTYEFEHSPLASHLRKTGQYELMKHRIYTYELRAEQISCENSTEIQDQENVTDFANQHVQWPNSQHQYFILKRWPLLREKFGPMAAEANYSGQGDGPNPVDLKYIK</sequence>
<keyword evidence="10 12" id="KW-0739">Sodium transport</keyword>
<evidence type="ECO:0000313" key="14">
    <source>
        <dbReference type="EMBL" id="GIY69315.1"/>
    </source>
</evidence>
<evidence type="ECO:0000313" key="15">
    <source>
        <dbReference type="Proteomes" id="UP001054837"/>
    </source>
</evidence>
<dbReference type="EMBL" id="BPLQ01013033">
    <property type="protein sequence ID" value="GIY69315.1"/>
    <property type="molecule type" value="Genomic_DNA"/>
</dbReference>
<proteinExistence type="inferred from homology"/>
<dbReference type="GO" id="GO:0005886">
    <property type="term" value="C:plasma membrane"/>
    <property type="evidence" value="ECO:0007669"/>
    <property type="project" value="TreeGrafter"/>
</dbReference>
<keyword evidence="15" id="KW-1185">Reference proteome</keyword>
<evidence type="ECO:0000256" key="10">
    <source>
        <dbReference type="ARBA" id="ARBA00023201"/>
    </source>
</evidence>
<dbReference type="Proteomes" id="UP001054837">
    <property type="component" value="Unassembled WGS sequence"/>
</dbReference>
<evidence type="ECO:0000256" key="12">
    <source>
        <dbReference type="RuleBase" id="RU000679"/>
    </source>
</evidence>
<feature type="transmembrane region" description="Helical" evidence="13">
    <location>
        <begin position="42"/>
        <end position="67"/>
    </location>
</feature>
<gene>
    <name evidence="14" type="primary">asic4_9</name>
    <name evidence="14" type="ORF">CDAR_121191</name>
</gene>
<evidence type="ECO:0000256" key="5">
    <source>
        <dbReference type="ARBA" id="ARBA00022692"/>
    </source>
</evidence>
<evidence type="ECO:0000256" key="11">
    <source>
        <dbReference type="ARBA" id="ARBA00023303"/>
    </source>
</evidence>
<comment type="similarity">
    <text evidence="2 12">Belongs to the amiloride-sensitive sodium channel (TC 1.A.6) family.</text>
</comment>
<dbReference type="PRINTS" id="PR01078">
    <property type="entry name" value="AMINACHANNEL"/>
</dbReference>
<evidence type="ECO:0000256" key="3">
    <source>
        <dbReference type="ARBA" id="ARBA00022448"/>
    </source>
</evidence>